<evidence type="ECO:0000313" key="4">
    <source>
        <dbReference type="Proteomes" id="UP000237246"/>
    </source>
</evidence>
<dbReference type="GO" id="GO:0019901">
    <property type="term" value="F:protein kinase binding"/>
    <property type="evidence" value="ECO:0007669"/>
    <property type="project" value="TreeGrafter"/>
</dbReference>
<gene>
    <name evidence="3" type="ORF">CIB84_006658</name>
</gene>
<dbReference type="GO" id="GO:0008104">
    <property type="term" value="P:intracellular protein localization"/>
    <property type="evidence" value="ECO:0007669"/>
    <property type="project" value="TreeGrafter"/>
</dbReference>
<name>A0A2P4SZQ6_BAMTH</name>
<dbReference type="GO" id="GO:0016020">
    <property type="term" value="C:membrane"/>
    <property type="evidence" value="ECO:0007669"/>
    <property type="project" value="TreeGrafter"/>
</dbReference>
<dbReference type="EMBL" id="PPHD01014714">
    <property type="protein sequence ID" value="POI29592.1"/>
    <property type="molecule type" value="Genomic_DNA"/>
</dbReference>
<evidence type="ECO:0000259" key="2">
    <source>
        <dbReference type="Pfam" id="PF15787"/>
    </source>
</evidence>
<evidence type="ECO:0000313" key="3">
    <source>
        <dbReference type="EMBL" id="POI29592.1"/>
    </source>
</evidence>
<dbReference type="InterPro" id="IPR031570">
    <property type="entry name" value="NBEA/BDCP_DUF4704"/>
</dbReference>
<dbReference type="OrthoDB" id="9111707at2759"/>
<proteinExistence type="predicted"/>
<reference evidence="3 4" key="1">
    <citation type="submission" date="2018-01" db="EMBL/GenBank/DDBJ databases">
        <title>Comparison of the Chinese Bamboo Partridge and Red Junglefowl genome sequences highlights the importance of demography in genome evolution.</title>
        <authorList>
            <person name="Tiley G.P."/>
            <person name="Kimball R.T."/>
            <person name="Braun E.L."/>
            <person name="Burleigh J.G."/>
        </authorList>
    </citation>
    <scope>NUCLEOTIDE SEQUENCE [LARGE SCALE GENOMIC DNA]</scope>
    <source>
        <strain evidence="3">RTK389</strain>
        <tissue evidence="3">Blood</tissue>
    </source>
</reference>
<organism evidence="3 4">
    <name type="scientific">Bambusicola thoracicus</name>
    <name type="common">Chinese bamboo-partridge</name>
    <name type="synonym">Perdix thoracica</name>
    <dbReference type="NCBI Taxonomy" id="9083"/>
    <lineage>
        <taxon>Eukaryota</taxon>
        <taxon>Metazoa</taxon>
        <taxon>Chordata</taxon>
        <taxon>Craniata</taxon>
        <taxon>Vertebrata</taxon>
        <taxon>Euteleostomi</taxon>
        <taxon>Archelosauria</taxon>
        <taxon>Archosauria</taxon>
        <taxon>Dinosauria</taxon>
        <taxon>Saurischia</taxon>
        <taxon>Theropoda</taxon>
        <taxon>Coelurosauria</taxon>
        <taxon>Aves</taxon>
        <taxon>Neognathae</taxon>
        <taxon>Galloanserae</taxon>
        <taxon>Galliformes</taxon>
        <taxon>Phasianidae</taxon>
        <taxon>Perdicinae</taxon>
        <taxon>Bambusicola</taxon>
    </lineage>
</organism>
<dbReference type="GO" id="GO:0005829">
    <property type="term" value="C:cytosol"/>
    <property type="evidence" value="ECO:0007669"/>
    <property type="project" value="TreeGrafter"/>
</dbReference>
<dbReference type="PANTHER" id="PTHR13743:SF64">
    <property type="entry name" value="LIPOPOLYSACCHARIDE-RESPONSIVE AND BEIGE-LIKE ANCHOR PROTEIN"/>
    <property type="match status" value="1"/>
</dbReference>
<dbReference type="Pfam" id="PF15787">
    <property type="entry name" value="DUF4704"/>
    <property type="match status" value="2"/>
</dbReference>
<dbReference type="InterPro" id="IPR050865">
    <property type="entry name" value="BEACH_Domain"/>
</dbReference>
<dbReference type="Proteomes" id="UP000237246">
    <property type="component" value="Unassembled WGS sequence"/>
</dbReference>
<protein>
    <recommendedName>
        <fullName evidence="2">DUF4704 domain-containing protein</fullName>
    </recommendedName>
</protein>
<keyword evidence="1" id="KW-0853">WD repeat</keyword>
<dbReference type="PANTHER" id="PTHR13743">
    <property type="entry name" value="BEIGE/BEACH-RELATED"/>
    <property type="match status" value="1"/>
</dbReference>
<dbReference type="AlphaFoldDB" id="A0A2P4SZQ6"/>
<keyword evidence="4" id="KW-1185">Reference proteome</keyword>
<dbReference type="FunFam" id="2.60.120.200:FF:000010">
    <property type="entry name" value="neurobeachin isoform X2"/>
    <property type="match status" value="1"/>
</dbReference>
<sequence>PPHAGKLLSVLKHMPQKYGPDAFFNFPGKSAAAIALPPIAKWPYQNGFTFHTWLRMDPVNNINVDKDKPYLYCFRTNKGLGYSAHFVGGCLIVTSIKSKGKGFQHCVKFDFKPQKWYMVTIVHIYNRWKNSELRCYVNGELASYGEITWFVNTNDTFDKCFLGSSETADANRVFCGQMTSVYLFSEALNAAQIFAIYQLGLGYKGTFKFKAESDLFLDEHHKLLLYDGKLSSAIAFMYNPRATDAQLCLESSPKDNPSIFVHSPHALMLQDVKAVLTHSVQSALHSIGGVQFLRKFSVLFDLFCFILSFYQDVKAVLTHSVQSALHSIGGVQVLFPLFAQLDYRQYSSDHIDTTVCSTLLAFIMELLKNSIAMQDQMLSCKGFLVIGHSLEKSSKAHVTRAVLELCLAFSKYLSNLHNGVPLLKQLCDHILLNPAIWIHIPAQVQLILYTYLSTEFIGTVNIYGAIRRVGTVLLVMHTLKYYYWVVNPQDRSGITPKGIDGPRPTQKEILSLRAFLLMFIKQLVMK</sequence>
<feature type="domain" description="DUF4704" evidence="2">
    <location>
        <begin position="259"/>
        <end position="293"/>
    </location>
</feature>
<dbReference type="SUPFAM" id="SSF49899">
    <property type="entry name" value="Concanavalin A-like lectins/glucanases"/>
    <property type="match status" value="1"/>
</dbReference>
<feature type="non-terminal residue" evidence="3">
    <location>
        <position position="1"/>
    </location>
</feature>
<comment type="caution">
    <text evidence="3">The sequence shown here is derived from an EMBL/GenBank/DDBJ whole genome shotgun (WGS) entry which is preliminary data.</text>
</comment>
<accession>A0A2P4SZQ6</accession>
<feature type="non-terminal residue" evidence="3">
    <location>
        <position position="526"/>
    </location>
</feature>
<dbReference type="Pfam" id="PF13385">
    <property type="entry name" value="Laminin_G_3"/>
    <property type="match status" value="1"/>
</dbReference>
<evidence type="ECO:0000256" key="1">
    <source>
        <dbReference type="ARBA" id="ARBA00022574"/>
    </source>
</evidence>
<feature type="domain" description="DUF4704" evidence="2">
    <location>
        <begin position="311"/>
        <end position="526"/>
    </location>
</feature>
<dbReference type="Gene3D" id="2.60.120.200">
    <property type="match status" value="1"/>
</dbReference>
<dbReference type="InterPro" id="IPR013320">
    <property type="entry name" value="ConA-like_dom_sf"/>
</dbReference>